<dbReference type="Pfam" id="PF03366">
    <property type="entry name" value="YEATS"/>
    <property type="match status" value="1"/>
</dbReference>
<dbReference type="EMBL" id="JAGTJR010000016">
    <property type="protein sequence ID" value="KAH7047588.1"/>
    <property type="molecule type" value="Genomic_DNA"/>
</dbReference>
<dbReference type="PROSITE" id="PS00518">
    <property type="entry name" value="ZF_RING_1"/>
    <property type="match status" value="1"/>
</dbReference>
<name>A0ABQ8G853_9PEZI</name>
<organism evidence="10 11">
    <name type="scientific">Macrophomina phaseolina</name>
    <dbReference type="NCBI Taxonomy" id="35725"/>
    <lineage>
        <taxon>Eukaryota</taxon>
        <taxon>Fungi</taxon>
        <taxon>Dikarya</taxon>
        <taxon>Ascomycota</taxon>
        <taxon>Pezizomycotina</taxon>
        <taxon>Dothideomycetes</taxon>
        <taxon>Dothideomycetes incertae sedis</taxon>
        <taxon>Botryosphaeriales</taxon>
        <taxon>Botryosphaeriaceae</taxon>
        <taxon>Macrophomina</taxon>
    </lineage>
</organism>
<dbReference type="InterPro" id="IPR038704">
    <property type="entry name" value="YEAST_sf"/>
</dbReference>
<dbReference type="PROSITE" id="PS50089">
    <property type="entry name" value="ZF_RING_2"/>
    <property type="match status" value="1"/>
</dbReference>
<feature type="domain" description="RING-type" evidence="8">
    <location>
        <begin position="86"/>
        <end position="150"/>
    </location>
</feature>
<evidence type="ECO:0008006" key="12">
    <source>
        <dbReference type="Google" id="ProtNLM"/>
    </source>
</evidence>
<dbReference type="Pfam" id="PF13445">
    <property type="entry name" value="zf-RING_UBOX"/>
    <property type="match status" value="1"/>
</dbReference>
<sequence>MDRRGRSARKRNTDASADQPQRHPQQAPSSPPPPISAHPSSSTATTAPASNGIEPPDVVSSRFSASSHQERAEKPPNPIIDDDDLCPICHLLLHRPVRTTCAHTLCQSCMAHWADVSAASAHMTVVPLTHADPLPDAHPGLVEARCPIVQSVTVFVGNTHRLVEGPNGNVDLTGNCHEWSFFVRLGETEMVEEVQIVLHPTFRPSRIIRAAPPYQITRIGWGRFTIQAYIILKAGYSWISEDAQAAPDGADKGMLPLEWMLSFDGDGSMGRCRLKIRNEAISNESSSSGEGSEWEE</sequence>
<dbReference type="Gene3D" id="3.30.40.10">
    <property type="entry name" value="Zinc/RING finger domain, C3HC4 (zinc finger)"/>
    <property type="match status" value="1"/>
</dbReference>
<feature type="compositionally biased region" description="Basic residues" evidence="7">
    <location>
        <begin position="1"/>
        <end position="10"/>
    </location>
</feature>
<feature type="region of interest" description="Disordered" evidence="7">
    <location>
        <begin position="1"/>
        <end position="79"/>
    </location>
</feature>
<feature type="compositionally biased region" description="Low complexity" evidence="7">
    <location>
        <begin position="37"/>
        <end position="50"/>
    </location>
</feature>
<keyword evidence="1" id="KW-0479">Metal-binding</keyword>
<dbReference type="InterPro" id="IPR055129">
    <property type="entry name" value="YEATS_dom"/>
</dbReference>
<evidence type="ECO:0000256" key="6">
    <source>
        <dbReference type="PROSITE-ProRule" id="PRU00376"/>
    </source>
</evidence>
<dbReference type="SUPFAM" id="SSF57850">
    <property type="entry name" value="RING/U-box"/>
    <property type="match status" value="1"/>
</dbReference>
<evidence type="ECO:0000256" key="3">
    <source>
        <dbReference type="ARBA" id="ARBA00022833"/>
    </source>
</evidence>
<evidence type="ECO:0000256" key="1">
    <source>
        <dbReference type="ARBA" id="ARBA00022723"/>
    </source>
</evidence>
<evidence type="ECO:0000259" key="8">
    <source>
        <dbReference type="PROSITE" id="PS50089"/>
    </source>
</evidence>
<evidence type="ECO:0000259" key="9">
    <source>
        <dbReference type="PROSITE" id="PS51037"/>
    </source>
</evidence>
<protein>
    <recommendedName>
        <fullName evidence="12">RING-type domain-containing protein</fullName>
    </recommendedName>
</protein>
<evidence type="ECO:0000256" key="7">
    <source>
        <dbReference type="SAM" id="MobiDB-lite"/>
    </source>
</evidence>
<evidence type="ECO:0000256" key="2">
    <source>
        <dbReference type="ARBA" id="ARBA00022771"/>
    </source>
</evidence>
<dbReference type="InterPro" id="IPR013083">
    <property type="entry name" value="Znf_RING/FYVE/PHD"/>
</dbReference>
<comment type="caution">
    <text evidence="10">The sequence shown here is derived from an EMBL/GenBank/DDBJ whole genome shotgun (WGS) entry which is preliminary data.</text>
</comment>
<keyword evidence="4 6" id="KW-0539">Nucleus</keyword>
<evidence type="ECO:0000313" key="10">
    <source>
        <dbReference type="EMBL" id="KAH7047588.1"/>
    </source>
</evidence>
<evidence type="ECO:0000313" key="11">
    <source>
        <dbReference type="Proteomes" id="UP000774617"/>
    </source>
</evidence>
<evidence type="ECO:0000256" key="4">
    <source>
        <dbReference type="ARBA" id="ARBA00023242"/>
    </source>
</evidence>
<keyword evidence="3" id="KW-0862">Zinc</keyword>
<reference evidence="10 11" key="1">
    <citation type="journal article" date="2021" name="Nat. Commun.">
        <title>Genetic determinants of endophytism in the Arabidopsis root mycobiome.</title>
        <authorList>
            <person name="Mesny F."/>
            <person name="Miyauchi S."/>
            <person name="Thiergart T."/>
            <person name="Pickel B."/>
            <person name="Atanasova L."/>
            <person name="Karlsson M."/>
            <person name="Huettel B."/>
            <person name="Barry K.W."/>
            <person name="Haridas S."/>
            <person name="Chen C."/>
            <person name="Bauer D."/>
            <person name="Andreopoulos W."/>
            <person name="Pangilinan J."/>
            <person name="LaButti K."/>
            <person name="Riley R."/>
            <person name="Lipzen A."/>
            <person name="Clum A."/>
            <person name="Drula E."/>
            <person name="Henrissat B."/>
            <person name="Kohler A."/>
            <person name="Grigoriev I.V."/>
            <person name="Martin F.M."/>
            <person name="Hacquard S."/>
        </authorList>
    </citation>
    <scope>NUCLEOTIDE SEQUENCE [LARGE SCALE GENOMIC DNA]</scope>
    <source>
        <strain evidence="10 11">MPI-SDFR-AT-0080</strain>
    </source>
</reference>
<comment type="subcellular location">
    <subcellularLocation>
        <location evidence="6">Nucleus</location>
    </subcellularLocation>
</comment>
<keyword evidence="11" id="KW-1185">Reference proteome</keyword>
<proteinExistence type="predicted"/>
<feature type="domain" description="YEATS" evidence="9">
    <location>
        <begin position="137"/>
        <end position="296"/>
    </location>
</feature>
<evidence type="ECO:0000256" key="5">
    <source>
        <dbReference type="PROSITE-ProRule" id="PRU00175"/>
    </source>
</evidence>
<feature type="compositionally biased region" description="Polar residues" evidence="7">
    <location>
        <begin position="14"/>
        <end position="26"/>
    </location>
</feature>
<gene>
    <name evidence="10" type="ORF">B0J12DRAFT_128836</name>
</gene>
<keyword evidence="2 5" id="KW-0863">Zinc-finger</keyword>
<dbReference type="PROSITE" id="PS51037">
    <property type="entry name" value="YEATS"/>
    <property type="match status" value="1"/>
</dbReference>
<dbReference type="Proteomes" id="UP000774617">
    <property type="component" value="Unassembled WGS sequence"/>
</dbReference>
<dbReference type="SMART" id="SM00184">
    <property type="entry name" value="RING"/>
    <property type="match status" value="1"/>
</dbReference>
<dbReference type="InterPro" id="IPR017907">
    <property type="entry name" value="Znf_RING_CS"/>
</dbReference>
<dbReference type="InterPro" id="IPR027370">
    <property type="entry name" value="Znf-RING_euk"/>
</dbReference>
<dbReference type="InterPro" id="IPR001841">
    <property type="entry name" value="Znf_RING"/>
</dbReference>
<accession>A0ABQ8G853</accession>
<dbReference type="Gene3D" id="2.60.40.1970">
    <property type="entry name" value="YEATS domain"/>
    <property type="match status" value="1"/>
</dbReference>